<evidence type="ECO:0000256" key="4">
    <source>
        <dbReference type="PROSITE-ProRule" id="PRU00335"/>
    </source>
</evidence>
<dbReference type="EMBL" id="PKIZ01000033">
    <property type="protein sequence ID" value="PKZ40765.1"/>
    <property type="molecule type" value="Genomic_DNA"/>
</dbReference>
<dbReference type="OrthoDB" id="3173376at2"/>
<evidence type="ECO:0000313" key="8">
    <source>
        <dbReference type="Proteomes" id="UP000234206"/>
    </source>
</evidence>
<dbReference type="Pfam" id="PF00440">
    <property type="entry name" value="TetR_N"/>
    <property type="match status" value="1"/>
</dbReference>
<dbReference type="InterPro" id="IPR001647">
    <property type="entry name" value="HTH_TetR"/>
</dbReference>
<keyword evidence="3" id="KW-0804">Transcription</keyword>
<feature type="compositionally biased region" description="Low complexity" evidence="5">
    <location>
        <begin position="1"/>
        <end position="10"/>
    </location>
</feature>
<accession>A0A2I1P811</accession>
<sequence length="228" mass="23668">MCSPYTSRSPVPSPPSDPGENPAPRGGYHHGDLRAALIEQAEAVAREKGPEALTMRALTRQVGVSANAAYRHFADRAALVQEVTFRAQAAVARAMDAARAGLPAQADGAAHLTAVGRTYIEAARAEPGLFRTAFTEPADLELSADPRAAGDSGLTPFLHLSDALDRMVADGSLAAELREGAEAPCWSAVHGFSMLVVSGPLRSAPDEVVDALAARTVATAVHGITQAP</sequence>
<dbReference type="Pfam" id="PF13305">
    <property type="entry name" value="TetR_C_33"/>
    <property type="match status" value="1"/>
</dbReference>
<dbReference type="InterPro" id="IPR025996">
    <property type="entry name" value="MT1864/Rv1816-like_C"/>
</dbReference>
<keyword evidence="2 4" id="KW-0238">DNA-binding</keyword>
<feature type="domain" description="HTH tetR-type" evidence="6">
    <location>
        <begin position="31"/>
        <end position="91"/>
    </location>
</feature>
<dbReference type="PANTHER" id="PTHR30055:SF220">
    <property type="entry name" value="TETR-FAMILY REGULATORY PROTEIN"/>
    <property type="match status" value="1"/>
</dbReference>
<protein>
    <submittedName>
        <fullName evidence="7">TetR family transcriptional regulator</fullName>
    </submittedName>
</protein>
<evidence type="ECO:0000256" key="2">
    <source>
        <dbReference type="ARBA" id="ARBA00023125"/>
    </source>
</evidence>
<organism evidence="7 8">
    <name type="scientific">Kytococcus schroeteri</name>
    <dbReference type="NCBI Taxonomy" id="138300"/>
    <lineage>
        <taxon>Bacteria</taxon>
        <taxon>Bacillati</taxon>
        <taxon>Actinomycetota</taxon>
        <taxon>Actinomycetes</taxon>
        <taxon>Micrococcales</taxon>
        <taxon>Kytococcaceae</taxon>
        <taxon>Kytococcus</taxon>
    </lineage>
</organism>
<comment type="caution">
    <text evidence="7">The sequence shown here is derived from an EMBL/GenBank/DDBJ whole genome shotgun (WGS) entry which is preliminary data.</text>
</comment>
<gene>
    <name evidence="7" type="ORF">CYJ76_11300</name>
</gene>
<evidence type="ECO:0000313" key="7">
    <source>
        <dbReference type="EMBL" id="PKZ40765.1"/>
    </source>
</evidence>
<dbReference type="PANTHER" id="PTHR30055">
    <property type="entry name" value="HTH-TYPE TRANSCRIPTIONAL REGULATOR RUTR"/>
    <property type="match status" value="1"/>
</dbReference>
<dbReference type="GO" id="GO:0000976">
    <property type="term" value="F:transcription cis-regulatory region binding"/>
    <property type="evidence" value="ECO:0007669"/>
    <property type="project" value="TreeGrafter"/>
</dbReference>
<evidence type="ECO:0000256" key="1">
    <source>
        <dbReference type="ARBA" id="ARBA00023015"/>
    </source>
</evidence>
<evidence type="ECO:0000256" key="3">
    <source>
        <dbReference type="ARBA" id="ARBA00023163"/>
    </source>
</evidence>
<keyword evidence="8" id="KW-1185">Reference proteome</keyword>
<dbReference type="InterPro" id="IPR009057">
    <property type="entry name" value="Homeodomain-like_sf"/>
</dbReference>
<dbReference type="AlphaFoldDB" id="A0A2I1P811"/>
<dbReference type="InterPro" id="IPR050109">
    <property type="entry name" value="HTH-type_TetR-like_transc_reg"/>
</dbReference>
<feature type="region of interest" description="Disordered" evidence="5">
    <location>
        <begin position="1"/>
        <end position="30"/>
    </location>
</feature>
<keyword evidence="1" id="KW-0805">Transcription regulation</keyword>
<dbReference type="SUPFAM" id="SSF48498">
    <property type="entry name" value="Tetracyclin repressor-like, C-terminal domain"/>
    <property type="match status" value="1"/>
</dbReference>
<dbReference type="SUPFAM" id="SSF46689">
    <property type="entry name" value="Homeodomain-like"/>
    <property type="match status" value="1"/>
</dbReference>
<evidence type="ECO:0000256" key="5">
    <source>
        <dbReference type="SAM" id="MobiDB-lite"/>
    </source>
</evidence>
<dbReference type="GO" id="GO:0003700">
    <property type="term" value="F:DNA-binding transcription factor activity"/>
    <property type="evidence" value="ECO:0007669"/>
    <property type="project" value="TreeGrafter"/>
</dbReference>
<evidence type="ECO:0000259" key="6">
    <source>
        <dbReference type="PROSITE" id="PS50977"/>
    </source>
</evidence>
<reference evidence="7 8" key="1">
    <citation type="submission" date="2017-12" db="EMBL/GenBank/DDBJ databases">
        <title>Phylogenetic diversity of female urinary microbiome.</title>
        <authorList>
            <person name="Thomas-White K."/>
            <person name="Wolfe A.J."/>
        </authorList>
    </citation>
    <scope>NUCLEOTIDE SEQUENCE [LARGE SCALE GENOMIC DNA]</scope>
    <source>
        <strain evidence="7 8">UMB1298</strain>
    </source>
</reference>
<dbReference type="Proteomes" id="UP000234206">
    <property type="component" value="Unassembled WGS sequence"/>
</dbReference>
<dbReference type="InterPro" id="IPR036271">
    <property type="entry name" value="Tet_transcr_reg_TetR-rel_C_sf"/>
</dbReference>
<dbReference type="PROSITE" id="PS50977">
    <property type="entry name" value="HTH_TETR_2"/>
    <property type="match status" value="1"/>
</dbReference>
<feature type="DNA-binding region" description="H-T-H motif" evidence="4">
    <location>
        <begin position="54"/>
        <end position="73"/>
    </location>
</feature>
<proteinExistence type="predicted"/>
<name>A0A2I1P811_9MICO</name>
<dbReference type="Gene3D" id="1.10.357.10">
    <property type="entry name" value="Tetracycline Repressor, domain 2"/>
    <property type="match status" value="1"/>
</dbReference>